<feature type="region of interest" description="Disordered" evidence="1">
    <location>
        <begin position="1"/>
        <end position="29"/>
    </location>
</feature>
<gene>
    <name evidence="2" type="ORF">HMPREF0591_0232</name>
</gene>
<evidence type="ECO:0000313" key="3">
    <source>
        <dbReference type="Proteomes" id="UP000003653"/>
    </source>
</evidence>
<organism evidence="2 3">
    <name type="scientific">Mycobacterium parascrofulaceum ATCC BAA-614</name>
    <dbReference type="NCBI Taxonomy" id="525368"/>
    <lineage>
        <taxon>Bacteria</taxon>
        <taxon>Bacillati</taxon>
        <taxon>Actinomycetota</taxon>
        <taxon>Actinomycetes</taxon>
        <taxon>Mycobacteriales</taxon>
        <taxon>Mycobacteriaceae</taxon>
        <taxon>Mycobacterium</taxon>
        <taxon>Mycobacterium simiae complex</taxon>
    </lineage>
</organism>
<dbReference type="HOGENOM" id="CLU_2383058_0_0_11"/>
<reference evidence="2 3" key="1">
    <citation type="submission" date="2010-04" db="EMBL/GenBank/DDBJ databases">
        <authorList>
            <person name="Muzny D."/>
            <person name="Qin X."/>
            <person name="Deng J."/>
            <person name="Jiang H."/>
            <person name="Liu Y."/>
            <person name="Qu J."/>
            <person name="Song X.-Z."/>
            <person name="Zhang L."/>
            <person name="Thornton R."/>
            <person name="Coyle M."/>
            <person name="Francisco L."/>
            <person name="Jackson L."/>
            <person name="Javaid M."/>
            <person name="Korchina V."/>
            <person name="Kovar C."/>
            <person name="Mata R."/>
            <person name="Mathew T."/>
            <person name="Ngo R."/>
            <person name="Nguyen L."/>
            <person name="Nguyen N."/>
            <person name="Okwuonu G."/>
            <person name="Ongeri F."/>
            <person name="Pham C."/>
            <person name="Simmons D."/>
            <person name="Wilczek-Boney K."/>
            <person name="Hale W."/>
            <person name="Jakkamsetti A."/>
            <person name="Pham P."/>
            <person name="Ruth R."/>
            <person name="San Lucas F."/>
            <person name="Warren J."/>
            <person name="Zhang J."/>
            <person name="Zhao Z."/>
            <person name="Zhou C."/>
            <person name="Zhu D."/>
            <person name="Lee S."/>
            <person name="Bess C."/>
            <person name="Blankenburg K."/>
            <person name="Forbes L."/>
            <person name="Fu Q."/>
            <person name="Gubbala S."/>
            <person name="Hirani K."/>
            <person name="Jayaseelan J.C."/>
            <person name="Lara F."/>
            <person name="Munidasa M."/>
            <person name="Palculict T."/>
            <person name="Patil S."/>
            <person name="Pu L.-L."/>
            <person name="Saada N."/>
            <person name="Tang L."/>
            <person name="Weissenberger G."/>
            <person name="Zhu Y."/>
            <person name="Hemphill L."/>
            <person name="Shang Y."/>
            <person name="Youmans B."/>
            <person name="Ayvaz T."/>
            <person name="Ross M."/>
            <person name="Santibanez J."/>
            <person name="Aqrawi P."/>
            <person name="Gross S."/>
            <person name="Joshi V."/>
            <person name="Fowler G."/>
            <person name="Nazareth L."/>
            <person name="Reid J."/>
            <person name="Worley K."/>
            <person name="Petrosino J."/>
            <person name="Highlander S."/>
            <person name="Gibbs R."/>
        </authorList>
    </citation>
    <scope>NUCLEOTIDE SEQUENCE [LARGE SCALE GENOMIC DNA]</scope>
    <source>
        <strain evidence="2 3">ATCC BAA-614</strain>
    </source>
</reference>
<sequence>MVTADTGRRGPTRGGSSTTNTDRRCWIGQDWQPPPGDLYCTSSTQPNSEQTVFSLDLTGLAETTRPPISFGCITHHESTPGLREVARGGDAAGK</sequence>
<protein>
    <submittedName>
        <fullName evidence="2">Uncharacterized protein</fullName>
    </submittedName>
</protein>
<comment type="caution">
    <text evidence="2">The sequence shown here is derived from an EMBL/GenBank/DDBJ whole genome shotgun (WGS) entry which is preliminary data.</text>
</comment>
<dbReference type="AlphaFoldDB" id="D5P238"/>
<proteinExistence type="predicted"/>
<name>D5P238_9MYCO</name>
<keyword evidence="3" id="KW-1185">Reference proteome</keyword>
<dbReference type="EMBL" id="ADNV01000040">
    <property type="protein sequence ID" value="EFG79862.1"/>
    <property type="molecule type" value="Genomic_DNA"/>
</dbReference>
<evidence type="ECO:0000256" key="1">
    <source>
        <dbReference type="SAM" id="MobiDB-lite"/>
    </source>
</evidence>
<dbReference type="Proteomes" id="UP000003653">
    <property type="component" value="Unassembled WGS sequence"/>
</dbReference>
<accession>D5P238</accession>
<evidence type="ECO:0000313" key="2">
    <source>
        <dbReference type="EMBL" id="EFG79862.1"/>
    </source>
</evidence>